<reference evidence="6" key="1">
    <citation type="submission" date="2021-12" db="EMBL/GenBank/DDBJ databases">
        <title>Discovery of the Pendulisporaceae a myxobacterial family with distinct sporulation behavior and unique specialized metabolism.</title>
        <authorList>
            <person name="Garcia R."/>
            <person name="Popoff A."/>
            <person name="Bader C.D."/>
            <person name="Loehr J."/>
            <person name="Walesch S."/>
            <person name="Walt C."/>
            <person name="Boldt J."/>
            <person name="Bunk B."/>
            <person name="Haeckl F.J.F.P.J."/>
            <person name="Gunesch A.P."/>
            <person name="Birkelbach J."/>
            <person name="Nuebel U."/>
            <person name="Pietschmann T."/>
            <person name="Bach T."/>
            <person name="Mueller R."/>
        </authorList>
    </citation>
    <scope>NUCLEOTIDE SEQUENCE</scope>
    <source>
        <strain evidence="6">MSr11367</strain>
    </source>
</reference>
<keyword evidence="3" id="KW-0812">Transmembrane</keyword>
<dbReference type="InterPro" id="IPR013229">
    <property type="entry name" value="PEGA"/>
</dbReference>
<keyword evidence="1" id="KW-0802">TPR repeat</keyword>
<accession>A0ABZ2LI43</accession>
<dbReference type="Gene3D" id="1.25.40.10">
    <property type="entry name" value="Tetratricopeptide repeat domain"/>
    <property type="match status" value="1"/>
</dbReference>
<dbReference type="RefSeq" id="WP_394839210.1">
    <property type="nucleotide sequence ID" value="NZ_CP089929.1"/>
</dbReference>
<feature type="coiled-coil region" evidence="2">
    <location>
        <begin position="117"/>
        <end position="144"/>
    </location>
</feature>
<proteinExistence type="predicted"/>
<dbReference type="PROSITE" id="PS50005">
    <property type="entry name" value="TPR"/>
    <property type="match status" value="1"/>
</dbReference>
<feature type="domain" description="PEGA" evidence="5">
    <location>
        <begin position="141"/>
        <end position="202"/>
    </location>
</feature>
<dbReference type="SUPFAM" id="SSF48452">
    <property type="entry name" value="TPR-like"/>
    <property type="match status" value="1"/>
</dbReference>
<dbReference type="Gene3D" id="2.60.40.1120">
    <property type="entry name" value="Carboxypeptidase-like, regulatory domain"/>
    <property type="match status" value="1"/>
</dbReference>
<sequence length="337" mass="35784">MNAKTLGRGLVTMATITALAAVPAKAAFAQDAPGPAPAQQQEATPANKLDAARLHYERGVELFNEEAYEAALVEFQRAYSLSPSYKVLYNMGKLHKALKDFAAAQRDFTRYLDEGKAEIAASRRAEVQKEITLLEARVARVEVSSPVKGAEVSVDDVVVGKTPLSYSIVVNPGRRKVTVSKEGYAPASKVVEVVGSDSIAVELRPTDLSVSVQDQKPEKDTGPRNRAIISWAATAALAGGAGVFAYLASQKSNDLDDLKNQQQQNNDALDSAHSAMRRDAILADIFGGMAIIGAGVSVYFTVKAVQAESEPESPQTPAAGTIRVKTGLGSVHLVGTF</sequence>
<keyword evidence="4" id="KW-0732">Signal</keyword>
<name>A0ABZ2LI43_9BACT</name>
<evidence type="ECO:0000256" key="2">
    <source>
        <dbReference type="SAM" id="Coils"/>
    </source>
</evidence>
<evidence type="ECO:0000313" key="7">
    <source>
        <dbReference type="Proteomes" id="UP001374803"/>
    </source>
</evidence>
<feature type="signal peptide" evidence="4">
    <location>
        <begin position="1"/>
        <end position="20"/>
    </location>
</feature>
<dbReference type="Pfam" id="PF08308">
    <property type="entry name" value="PEGA"/>
    <property type="match status" value="1"/>
</dbReference>
<feature type="transmembrane region" description="Helical" evidence="3">
    <location>
        <begin position="228"/>
        <end position="249"/>
    </location>
</feature>
<gene>
    <name evidence="6" type="ORF">LVJ94_20185</name>
</gene>
<organism evidence="6 7">
    <name type="scientific">Pendulispora rubella</name>
    <dbReference type="NCBI Taxonomy" id="2741070"/>
    <lineage>
        <taxon>Bacteria</taxon>
        <taxon>Pseudomonadati</taxon>
        <taxon>Myxococcota</taxon>
        <taxon>Myxococcia</taxon>
        <taxon>Myxococcales</taxon>
        <taxon>Sorangiineae</taxon>
        <taxon>Pendulisporaceae</taxon>
        <taxon>Pendulispora</taxon>
    </lineage>
</organism>
<feature type="transmembrane region" description="Helical" evidence="3">
    <location>
        <begin position="281"/>
        <end position="302"/>
    </location>
</feature>
<feature type="repeat" description="TPR" evidence="1">
    <location>
        <begin position="52"/>
        <end position="85"/>
    </location>
</feature>
<evidence type="ECO:0000256" key="4">
    <source>
        <dbReference type="SAM" id="SignalP"/>
    </source>
</evidence>
<evidence type="ECO:0000313" key="6">
    <source>
        <dbReference type="EMBL" id="WXB09538.1"/>
    </source>
</evidence>
<dbReference type="InterPro" id="IPR019734">
    <property type="entry name" value="TPR_rpt"/>
</dbReference>
<feature type="chain" id="PRO_5047511258" evidence="4">
    <location>
        <begin position="21"/>
        <end position="337"/>
    </location>
</feature>
<evidence type="ECO:0000259" key="5">
    <source>
        <dbReference type="Pfam" id="PF08308"/>
    </source>
</evidence>
<keyword evidence="2" id="KW-0175">Coiled coil</keyword>
<dbReference type="Proteomes" id="UP001374803">
    <property type="component" value="Chromosome"/>
</dbReference>
<evidence type="ECO:0000256" key="3">
    <source>
        <dbReference type="SAM" id="Phobius"/>
    </source>
</evidence>
<keyword evidence="3" id="KW-0472">Membrane</keyword>
<protein>
    <submittedName>
        <fullName evidence="6">PEGA domain-containing protein</fullName>
    </submittedName>
</protein>
<keyword evidence="7" id="KW-1185">Reference proteome</keyword>
<keyword evidence="3" id="KW-1133">Transmembrane helix</keyword>
<evidence type="ECO:0000256" key="1">
    <source>
        <dbReference type="PROSITE-ProRule" id="PRU00339"/>
    </source>
</evidence>
<dbReference type="InterPro" id="IPR011990">
    <property type="entry name" value="TPR-like_helical_dom_sf"/>
</dbReference>
<dbReference type="EMBL" id="CP089983">
    <property type="protein sequence ID" value="WXB09538.1"/>
    <property type="molecule type" value="Genomic_DNA"/>
</dbReference>